<keyword evidence="3" id="KW-1185">Reference proteome</keyword>
<dbReference type="SMART" id="SM00256">
    <property type="entry name" value="FBOX"/>
    <property type="match status" value="1"/>
</dbReference>
<dbReference type="SUPFAM" id="SSF81383">
    <property type="entry name" value="F-box domain"/>
    <property type="match status" value="1"/>
</dbReference>
<dbReference type="EMBL" id="JAACJK010000116">
    <property type="protein sequence ID" value="KAF5330194.1"/>
    <property type="molecule type" value="Genomic_DNA"/>
</dbReference>
<feature type="domain" description="F-box" evidence="1">
    <location>
        <begin position="16"/>
        <end position="56"/>
    </location>
</feature>
<comment type="caution">
    <text evidence="2">The sequence shown here is derived from an EMBL/GenBank/DDBJ whole genome shotgun (WGS) entry which is preliminary data.</text>
</comment>
<dbReference type="OrthoDB" id="3070325at2759"/>
<dbReference type="InterPro" id="IPR036047">
    <property type="entry name" value="F-box-like_dom_sf"/>
</dbReference>
<dbReference type="SUPFAM" id="SSF82171">
    <property type="entry name" value="DPP6 N-terminal domain-like"/>
    <property type="match status" value="1"/>
</dbReference>
<name>A0A8H5FAZ1_9AGAR</name>
<evidence type="ECO:0000313" key="3">
    <source>
        <dbReference type="Proteomes" id="UP000541558"/>
    </source>
</evidence>
<sequence length="534" mass="60450">MDSTQDPAPSAGSFRFSSEIIMHIIRFLGPKDILSMRKACRMMHRVTKYRVVWLEALERVCEEYGIFKPTFPMEEMSLLELEHASTGPTRFLNGVKRYQPEEFVRPYLTRMPQLCRTRNSHDRSSDILHLVPGGRFLFTSGVNLNTVCLFDLGYNMNVPVKSFPLATLEGFGDLGAVAPTKNGKGFVIATLKLSVLSSAAQLYPAELARRTPDSRILYIHQIEPNSQPKDLKFWCIGQMDLPHGLLNFVGDMHLTSTFVFFTRNDEFVLWNWAENTGCRWDTSNELSSYTTQFYVFKDTVLACGRHEEIYVYDIPTATSLFMKDQARPVQLNDLNSLTNEPKALFPPPRDFNGELTIKFCAPSVWCEHPPHDPHICLLHANDDSEAHDLRLYSVKPLKAPESAFFPRSLPVPGGHMTKFYGDGYPFYVDHIFPSIFRCEDELVICTVSDQYTLVMSILPVPSKTMLEELTPTHVVLVPARCLMEGIELSQFAFCPMSGRAVYFGSSDMSDDVQVADYLLPPYPSSTTAPNVAEI</sequence>
<dbReference type="Pfam" id="PF00646">
    <property type="entry name" value="F-box"/>
    <property type="match status" value="1"/>
</dbReference>
<reference evidence="2 3" key="1">
    <citation type="journal article" date="2020" name="ISME J.">
        <title>Uncovering the hidden diversity of litter-decomposition mechanisms in mushroom-forming fungi.</title>
        <authorList>
            <person name="Floudas D."/>
            <person name="Bentzer J."/>
            <person name="Ahren D."/>
            <person name="Johansson T."/>
            <person name="Persson P."/>
            <person name="Tunlid A."/>
        </authorList>
    </citation>
    <scope>NUCLEOTIDE SEQUENCE [LARGE SCALE GENOMIC DNA]</scope>
    <source>
        <strain evidence="2 3">CBS 175.51</strain>
    </source>
</reference>
<dbReference type="InterPro" id="IPR001810">
    <property type="entry name" value="F-box_dom"/>
</dbReference>
<dbReference type="Proteomes" id="UP000541558">
    <property type="component" value="Unassembled WGS sequence"/>
</dbReference>
<evidence type="ECO:0000259" key="1">
    <source>
        <dbReference type="SMART" id="SM00256"/>
    </source>
</evidence>
<evidence type="ECO:0000313" key="2">
    <source>
        <dbReference type="EMBL" id="KAF5330194.1"/>
    </source>
</evidence>
<organism evidence="2 3">
    <name type="scientific">Ephemerocybe angulata</name>
    <dbReference type="NCBI Taxonomy" id="980116"/>
    <lineage>
        <taxon>Eukaryota</taxon>
        <taxon>Fungi</taxon>
        <taxon>Dikarya</taxon>
        <taxon>Basidiomycota</taxon>
        <taxon>Agaricomycotina</taxon>
        <taxon>Agaricomycetes</taxon>
        <taxon>Agaricomycetidae</taxon>
        <taxon>Agaricales</taxon>
        <taxon>Agaricineae</taxon>
        <taxon>Psathyrellaceae</taxon>
        <taxon>Ephemerocybe</taxon>
    </lineage>
</organism>
<accession>A0A8H5FAZ1</accession>
<proteinExistence type="predicted"/>
<gene>
    <name evidence="2" type="ORF">D9611_010616</name>
</gene>
<protein>
    <recommendedName>
        <fullName evidence="1">F-box domain-containing protein</fullName>
    </recommendedName>
</protein>
<dbReference type="AlphaFoldDB" id="A0A8H5FAZ1"/>